<evidence type="ECO:0000259" key="2">
    <source>
        <dbReference type="Pfam" id="PF13556"/>
    </source>
</evidence>
<dbReference type="InterPro" id="IPR051448">
    <property type="entry name" value="CdaR-like_regulators"/>
</dbReference>
<reference evidence="4" key="2">
    <citation type="submission" date="2020-09" db="EMBL/GenBank/DDBJ databases">
        <authorList>
            <person name="Sun Q."/>
            <person name="Zhou Y."/>
        </authorList>
    </citation>
    <scope>NUCLEOTIDE SEQUENCE</scope>
    <source>
        <strain evidence="4">CGMCC 4.7403</strain>
    </source>
</reference>
<dbReference type="Pfam" id="PF13556">
    <property type="entry name" value="HTH_30"/>
    <property type="match status" value="1"/>
</dbReference>
<dbReference type="InterPro" id="IPR041522">
    <property type="entry name" value="CdaR_GGDEF"/>
</dbReference>
<dbReference type="InterPro" id="IPR042070">
    <property type="entry name" value="PucR_C-HTH_sf"/>
</dbReference>
<dbReference type="Pfam" id="PF17853">
    <property type="entry name" value="GGDEF_2"/>
    <property type="match status" value="1"/>
</dbReference>
<sequence length="284" mass="30805">MVIQDRNVGSGTSAPGSVVSDRHQLLAQLLTKGDADCYEAERMLGVRLSDYHWAAVLRSRPGCGLTVEDLVRSALTVSRMVGGARPLVAVNDVCEVWMWTRWTRQPEWEALASVRTRLQAVEGLQVAVGPISSGPAGFRRSLLGARAARHSAESRTGWCTYQDVSSMISLLTKDDEHSGWFAEEVLGELGGSGPWCATLRETLRLYLAKGRSRQQVADAMYINRNTVAYRVQKAIQLLGRPIGEDDFEVRLALEIARVSRLAPLSGSAPADAATSSASLPGAVK</sequence>
<dbReference type="PANTHER" id="PTHR33744">
    <property type="entry name" value="CARBOHYDRATE DIACID REGULATOR"/>
    <property type="match status" value="1"/>
</dbReference>
<gene>
    <name evidence="4" type="ORF">GCM10017771_87840</name>
</gene>
<dbReference type="Proteomes" id="UP000603227">
    <property type="component" value="Unassembled WGS sequence"/>
</dbReference>
<dbReference type="RefSeq" id="WP_208921591.1">
    <property type="nucleotide sequence ID" value="NZ_BNAT01000059.1"/>
</dbReference>
<feature type="domain" description="CdaR GGDEF-like" evidence="3">
    <location>
        <begin position="36"/>
        <end position="149"/>
    </location>
</feature>
<evidence type="ECO:0008006" key="6">
    <source>
        <dbReference type="Google" id="ProtNLM"/>
    </source>
</evidence>
<dbReference type="AlphaFoldDB" id="A0A919DNV3"/>
<proteinExistence type="inferred from homology"/>
<protein>
    <recommendedName>
        <fullName evidence="6">PucR C-terminal helix-turn-helix domain-containing protein</fullName>
    </recommendedName>
</protein>
<evidence type="ECO:0000256" key="1">
    <source>
        <dbReference type="ARBA" id="ARBA00006754"/>
    </source>
</evidence>
<name>A0A919DNV3_9ACTN</name>
<comment type="caution">
    <text evidence="4">The sequence shown here is derived from an EMBL/GenBank/DDBJ whole genome shotgun (WGS) entry which is preliminary data.</text>
</comment>
<keyword evidence="5" id="KW-1185">Reference proteome</keyword>
<evidence type="ECO:0000313" key="5">
    <source>
        <dbReference type="Proteomes" id="UP000603227"/>
    </source>
</evidence>
<feature type="domain" description="PucR C-terminal helix-turn-helix" evidence="2">
    <location>
        <begin position="199"/>
        <end position="256"/>
    </location>
</feature>
<evidence type="ECO:0000313" key="4">
    <source>
        <dbReference type="EMBL" id="GHE64360.1"/>
    </source>
</evidence>
<comment type="similarity">
    <text evidence="1">Belongs to the CdaR family.</text>
</comment>
<dbReference type="EMBL" id="BNAT01000059">
    <property type="protein sequence ID" value="GHE64360.1"/>
    <property type="molecule type" value="Genomic_DNA"/>
</dbReference>
<dbReference type="PANTHER" id="PTHR33744:SF1">
    <property type="entry name" value="DNA-BINDING TRANSCRIPTIONAL ACTIVATOR ADER"/>
    <property type="match status" value="1"/>
</dbReference>
<dbReference type="InterPro" id="IPR013324">
    <property type="entry name" value="RNA_pol_sigma_r3/r4-like"/>
</dbReference>
<evidence type="ECO:0000259" key="3">
    <source>
        <dbReference type="Pfam" id="PF17853"/>
    </source>
</evidence>
<dbReference type="InterPro" id="IPR025736">
    <property type="entry name" value="PucR_C-HTH_dom"/>
</dbReference>
<dbReference type="Gene3D" id="1.10.10.2840">
    <property type="entry name" value="PucR C-terminal helix-turn-helix domain"/>
    <property type="match status" value="1"/>
</dbReference>
<dbReference type="SUPFAM" id="SSF88659">
    <property type="entry name" value="Sigma3 and sigma4 domains of RNA polymerase sigma factors"/>
    <property type="match status" value="1"/>
</dbReference>
<organism evidence="4 5">
    <name type="scientific">Streptomyces capitiformicae</name>
    <dbReference type="NCBI Taxonomy" id="2014920"/>
    <lineage>
        <taxon>Bacteria</taxon>
        <taxon>Bacillati</taxon>
        <taxon>Actinomycetota</taxon>
        <taxon>Actinomycetes</taxon>
        <taxon>Kitasatosporales</taxon>
        <taxon>Streptomycetaceae</taxon>
        <taxon>Streptomyces</taxon>
    </lineage>
</organism>
<accession>A0A919DNV3</accession>
<reference evidence="4" key="1">
    <citation type="journal article" date="2014" name="Int. J. Syst. Evol. Microbiol.">
        <title>Complete genome sequence of Corynebacterium casei LMG S-19264T (=DSM 44701T), isolated from a smear-ripened cheese.</title>
        <authorList>
            <consortium name="US DOE Joint Genome Institute (JGI-PGF)"/>
            <person name="Walter F."/>
            <person name="Albersmeier A."/>
            <person name="Kalinowski J."/>
            <person name="Ruckert C."/>
        </authorList>
    </citation>
    <scope>NUCLEOTIDE SEQUENCE</scope>
    <source>
        <strain evidence="4">CGMCC 4.7403</strain>
    </source>
</reference>